<feature type="region of interest" description="Disordered" evidence="2">
    <location>
        <begin position="361"/>
        <end position="381"/>
    </location>
</feature>
<reference evidence="3" key="1">
    <citation type="submission" date="2019-07" db="EMBL/GenBank/DDBJ databases">
        <title>Hyphodiscus hymeniophilus genome sequencing and assembly.</title>
        <authorList>
            <person name="Kramer G."/>
            <person name="Nodwell J."/>
        </authorList>
    </citation>
    <scope>NUCLEOTIDE SEQUENCE</scope>
    <source>
        <strain evidence="3">ATCC 34498</strain>
    </source>
</reference>
<accession>A0A9P6VEX5</accession>
<evidence type="ECO:0000256" key="2">
    <source>
        <dbReference type="SAM" id="MobiDB-lite"/>
    </source>
</evidence>
<feature type="region of interest" description="Disordered" evidence="2">
    <location>
        <begin position="18"/>
        <end position="37"/>
    </location>
</feature>
<dbReference type="OrthoDB" id="288590at2759"/>
<proteinExistence type="inferred from homology"/>
<dbReference type="InterPro" id="IPR027443">
    <property type="entry name" value="IPNS-like_sf"/>
</dbReference>
<dbReference type="Proteomes" id="UP000785200">
    <property type="component" value="Unassembled WGS sequence"/>
</dbReference>
<evidence type="ECO:0000313" key="4">
    <source>
        <dbReference type="Proteomes" id="UP000785200"/>
    </source>
</evidence>
<dbReference type="InterPro" id="IPR050231">
    <property type="entry name" value="Iron_ascorbate_oxido_reductase"/>
</dbReference>
<evidence type="ECO:0000256" key="1">
    <source>
        <dbReference type="ARBA" id="ARBA00008056"/>
    </source>
</evidence>
<evidence type="ECO:0000313" key="3">
    <source>
        <dbReference type="EMBL" id="KAG0646643.1"/>
    </source>
</evidence>
<dbReference type="PANTHER" id="PTHR47990">
    <property type="entry name" value="2-OXOGLUTARATE (2OG) AND FE(II)-DEPENDENT OXYGENASE SUPERFAMILY PROTEIN-RELATED"/>
    <property type="match status" value="1"/>
</dbReference>
<dbReference type="Gene3D" id="2.60.120.330">
    <property type="entry name" value="B-lactam Antibiotic, Isopenicillin N Synthase, Chain"/>
    <property type="match status" value="1"/>
</dbReference>
<evidence type="ECO:0008006" key="5">
    <source>
        <dbReference type="Google" id="ProtNLM"/>
    </source>
</evidence>
<gene>
    <name evidence="3" type="ORF">D0Z07_7461</name>
</gene>
<comment type="similarity">
    <text evidence="1">Belongs to the iron/ascorbate-dependent oxidoreductase family.</text>
</comment>
<organism evidence="3 4">
    <name type="scientific">Hyphodiscus hymeniophilus</name>
    <dbReference type="NCBI Taxonomy" id="353542"/>
    <lineage>
        <taxon>Eukaryota</taxon>
        <taxon>Fungi</taxon>
        <taxon>Dikarya</taxon>
        <taxon>Ascomycota</taxon>
        <taxon>Pezizomycotina</taxon>
        <taxon>Leotiomycetes</taxon>
        <taxon>Helotiales</taxon>
        <taxon>Hyphodiscaceae</taxon>
        <taxon>Hyphodiscus</taxon>
    </lineage>
</organism>
<dbReference type="EMBL" id="VNKQ01000015">
    <property type="protein sequence ID" value="KAG0646643.1"/>
    <property type="molecule type" value="Genomic_DNA"/>
</dbReference>
<comment type="caution">
    <text evidence="3">The sequence shown here is derived from an EMBL/GenBank/DDBJ whole genome shotgun (WGS) entry which is preliminary data.</text>
</comment>
<dbReference type="AlphaFoldDB" id="A0A9P6VEX5"/>
<protein>
    <recommendedName>
        <fullName evidence="5">Clavaminate synthase-like protein</fullName>
    </recommendedName>
</protein>
<sequence length="381" mass="42925">MTVAAKVKSITSGLLRRRSADNVEKDQTHDQHVQNDEQEVFLPPLRPVALPKVLPSHQYALSEHGWTTVTYNEPTDNLHEASQALFQASQAFFDLPQSYKETFKTEIGSEEGWSRIEGEKELITLRCLGNTPKELKEAASAYWAEAGGLLNETLGRISESLGLPAKSLTQYSEPCAKLGSEKTATMLRLFRYEGFEGKESKTVAEPHRDLGLLSLVNGDTPGLEVWDRNVQKYYQLERTYARPAGSLLVGRQLERLSNGRYVSGGHLVRSYPEEITSDPTKPPKPSRPYRFSIVFVLRAHSPIPVDTDNLTTSITGPYKNPLRDITANELFSSIQSAHFNINTHIEEREVQRQRLAEQKRQLEETKGENEKAVEYQTVEAV</sequence>
<dbReference type="SUPFAM" id="SSF51197">
    <property type="entry name" value="Clavaminate synthase-like"/>
    <property type="match status" value="1"/>
</dbReference>
<name>A0A9P6VEX5_9HELO</name>
<keyword evidence="4" id="KW-1185">Reference proteome</keyword>
<feature type="compositionally biased region" description="Basic and acidic residues" evidence="2">
    <location>
        <begin position="18"/>
        <end position="35"/>
    </location>
</feature>
<feature type="compositionally biased region" description="Basic and acidic residues" evidence="2">
    <location>
        <begin position="361"/>
        <end position="373"/>
    </location>
</feature>